<dbReference type="Gene3D" id="1.10.1370.40">
    <property type="match status" value="1"/>
</dbReference>
<dbReference type="AlphaFoldDB" id="A0A9X3RQF8"/>
<keyword evidence="6 7" id="KW-0482">Metalloprotease</keyword>
<accession>A0A9X3RQF8</accession>
<keyword evidence="4 7" id="KW-0378">Hydrolase</keyword>
<gene>
    <name evidence="9" type="ORF">L8U58_07005</name>
</gene>
<organism evidence="9 10">
    <name type="scientific">Corynebacterium macclintockiae</name>
    <dbReference type="NCBI Taxonomy" id="2913501"/>
    <lineage>
        <taxon>Bacteria</taxon>
        <taxon>Bacillati</taxon>
        <taxon>Actinomycetota</taxon>
        <taxon>Actinomycetes</taxon>
        <taxon>Mycobacteriales</taxon>
        <taxon>Corynebacteriaceae</taxon>
        <taxon>Corynebacterium</taxon>
    </lineage>
</organism>
<dbReference type="Pfam" id="PF01432">
    <property type="entry name" value="Peptidase_M3"/>
    <property type="match status" value="1"/>
</dbReference>
<evidence type="ECO:0000256" key="2">
    <source>
        <dbReference type="ARBA" id="ARBA00022670"/>
    </source>
</evidence>
<dbReference type="RefSeq" id="WP_269955010.1">
    <property type="nucleotide sequence ID" value="NZ_JAKMUV010000007.1"/>
</dbReference>
<dbReference type="EMBL" id="JAKMUV010000007">
    <property type="protein sequence ID" value="MCZ9305270.1"/>
    <property type="molecule type" value="Genomic_DNA"/>
</dbReference>
<dbReference type="PANTHER" id="PTHR43660">
    <property type="entry name" value="DIPEPTIDYL CARBOXYPEPTIDASE"/>
    <property type="match status" value="1"/>
</dbReference>
<dbReference type="InterPro" id="IPR024077">
    <property type="entry name" value="Neurolysin/TOP_dom2"/>
</dbReference>
<dbReference type="InterPro" id="IPR001567">
    <property type="entry name" value="Pept_M3A_M3B_dom"/>
</dbReference>
<dbReference type="GO" id="GO:0046872">
    <property type="term" value="F:metal ion binding"/>
    <property type="evidence" value="ECO:0007669"/>
    <property type="project" value="UniProtKB-UniRule"/>
</dbReference>
<evidence type="ECO:0000256" key="1">
    <source>
        <dbReference type="ARBA" id="ARBA00006040"/>
    </source>
</evidence>
<feature type="domain" description="Peptidase M3A/M3B catalytic" evidence="8">
    <location>
        <begin position="222"/>
        <end position="719"/>
    </location>
</feature>
<dbReference type="FunFam" id="3.40.390.10:FF:000009">
    <property type="entry name" value="Oligopeptidase A"/>
    <property type="match status" value="1"/>
</dbReference>
<dbReference type="CDD" id="cd06456">
    <property type="entry name" value="M3A_DCP"/>
    <property type="match status" value="1"/>
</dbReference>
<dbReference type="GO" id="GO:0006508">
    <property type="term" value="P:proteolysis"/>
    <property type="evidence" value="ECO:0007669"/>
    <property type="project" value="UniProtKB-KW"/>
</dbReference>
<dbReference type="Proteomes" id="UP001146505">
    <property type="component" value="Unassembled WGS sequence"/>
</dbReference>
<comment type="similarity">
    <text evidence="1 7">Belongs to the peptidase M3 family.</text>
</comment>
<evidence type="ECO:0000256" key="4">
    <source>
        <dbReference type="ARBA" id="ARBA00022801"/>
    </source>
</evidence>
<dbReference type="InterPro" id="IPR024079">
    <property type="entry name" value="MetalloPept_cat_dom_sf"/>
</dbReference>
<dbReference type="InterPro" id="IPR034005">
    <property type="entry name" value="M3A_DCP"/>
</dbReference>
<dbReference type="Gene3D" id="1.10.1370.10">
    <property type="entry name" value="Neurolysin, domain 3"/>
    <property type="match status" value="1"/>
</dbReference>
<evidence type="ECO:0000313" key="9">
    <source>
        <dbReference type="EMBL" id="MCZ9305270.1"/>
    </source>
</evidence>
<dbReference type="PANTHER" id="PTHR43660:SF1">
    <property type="entry name" value="DIPEPTIDYL CARBOXYPEPTIDASE"/>
    <property type="match status" value="1"/>
</dbReference>
<sequence>MDYLQNASELPYELPDFAAIDLAELVPAFRTALVDHAAQIAAIANNPEAPTWENTAEAWEESGQMLQRVLAIVFNYTGAHATDQVREIEATISPELARHFSEIWLNRTLWQRICALPEQAEGSEEEALLRELKKSFIRGGAELDDDQRERLRDIDAQLAELTTAFGAQLQTATEDAAVLLTDEAEVAGLSESDKEYFAKAATERGEEGWLIRLGLPSIQPVLESLDNPAARAKVHQASLNRAADSNAATLLQIVHLRAQRAELLGFANHAEFVAAAETAGSLAAVEELLNQVTPAAVANAQGEFKRALDKMAVSGAESAADTATAEDGEGESALTGADWPYWDAKLRAEELDVDEAELKKYFPLEQVMVDGAFFAAKRLYGIDVRERTDLAGYAPGVRVWEVTEGADASEGAGAPVGIGLLLTDMYARPTKRGGAWMNSFVEQSNLLGQAPVVVNVMNIAEPAEGEQALLSLDEVQTVFHEFGHALHGLLSDVRYPTLSGTNVPRDFVEFPSQINENWALEPAVLHNYARHVETGEVISGEFVDAIRAQAKWGQGMATTEFLAACWLDLAWHKLSAAEAEKLLEAATEDAVAQVEAFEAEALERAGVDVNGALAPRYRSTYFNHIFAGGYSADYWSYLWAEVLDADGFQAFVDTGAAVGESGTESNDATPVLDDDDVRFAGERFRRIILSRGASIDFEDAFWMFRGQQRSVQPLLHRRGLSQG</sequence>
<reference evidence="9" key="1">
    <citation type="submission" date="2022-02" db="EMBL/GenBank/DDBJ databases">
        <title>Corynebacterium sp. from urogenital microbiome.</title>
        <authorList>
            <person name="Cappelli E.A."/>
            <person name="Ribeiro T.G."/>
            <person name="Peixe L."/>
        </authorList>
    </citation>
    <scope>NUCLEOTIDE SEQUENCE</scope>
    <source>
        <strain evidence="9">C9Ua_112</strain>
    </source>
</reference>
<keyword evidence="5 7" id="KW-0862">Zinc</keyword>
<dbReference type="GO" id="GO:0004180">
    <property type="term" value="F:carboxypeptidase activity"/>
    <property type="evidence" value="ECO:0007669"/>
    <property type="project" value="TreeGrafter"/>
</dbReference>
<keyword evidence="2 7" id="KW-0645">Protease</keyword>
<evidence type="ECO:0000313" key="10">
    <source>
        <dbReference type="Proteomes" id="UP001146505"/>
    </source>
</evidence>
<keyword evidence="10" id="KW-1185">Reference proteome</keyword>
<evidence type="ECO:0000256" key="5">
    <source>
        <dbReference type="ARBA" id="ARBA00022833"/>
    </source>
</evidence>
<evidence type="ECO:0000256" key="6">
    <source>
        <dbReference type="ARBA" id="ARBA00023049"/>
    </source>
</evidence>
<evidence type="ECO:0000259" key="8">
    <source>
        <dbReference type="Pfam" id="PF01432"/>
    </source>
</evidence>
<dbReference type="InterPro" id="IPR045090">
    <property type="entry name" value="Pept_M3A_M3B"/>
</dbReference>
<protein>
    <submittedName>
        <fullName evidence="9">M3 family metallopeptidase</fullName>
    </submittedName>
</protein>
<comment type="caution">
    <text evidence="9">The sequence shown here is derived from an EMBL/GenBank/DDBJ whole genome shotgun (WGS) entry which is preliminary data.</text>
</comment>
<dbReference type="Gene3D" id="3.40.390.10">
    <property type="entry name" value="Collagenase (Catalytic Domain)"/>
    <property type="match status" value="1"/>
</dbReference>
<dbReference type="GeneID" id="301813296"/>
<evidence type="ECO:0000256" key="7">
    <source>
        <dbReference type="RuleBase" id="RU003435"/>
    </source>
</evidence>
<dbReference type="SUPFAM" id="SSF55486">
    <property type="entry name" value="Metalloproteases ('zincins'), catalytic domain"/>
    <property type="match status" value="1"/>
</dbReference>
<proteinExistence type="inferred from homology"/>
<comment type="cofactor">
    <cofactor evidence="7">
        <name>Zn(2+)</name>
        <dbReference type="ChEBI" id="CHEBI:29105"/>
    </cofactor>
    <text evidence="7">Binds 1 zinc ion.</text>
</comment>
<dbReference type="GO" id="GO:0004222">
    <property type="term" value="F:metalloendopeptidase activity"/>
    <property type="evidence" value="ECO:0007669"/>
    <property type="project" value="InterPro"/>
</dbReference>
<keyword evidence="3 7" id="KW-0479">Metal-binding</keyword>
<evidence type="ECO:0000256" key="3">
    <source>
        <dbReference type="ARBA" id="ARBA00022723"/>
    </source>
</evidence>
<name>A0A9X3RQF8_9CORY</name>
<dbReference type="GO" id="GO:0005829">
    <property type="term" value="C:cytosol"/>
    <property type="evidence" value="ECO:0007669"/>
    <property type="project" value="TreeGrafter"/>
</dbReference>